<sequence>MKRLTEKDWKDKCEGYPWNVHPVKDIDDLPYYKKLAAYEDDEEQGLLLRLPCKIGDTLYRVNKGAKEPVIMMRVIQLYIKQIHKDRTVTRIDAINDADMGESCYLPCDIGERIFLTRAEAEAKLKSDLN</sequence>
<dbReference type="EMBL" id="BK015998">
    <property type="protein sequence ID" value="DAF88893.1"/>
    <property type="molecule type" value="Genomic_DNA"/>
</dbReference>
<evidence type="ECO:0000313" key="1">
    <source>
        <dbReference type="EMBL" id="DAF88893.1"/>
    </source>
</evidence>
<proteinExistence type="predicted"/>
<accession>A0A8S5U391</accession>
<name>A0A8S5U391_9CAUD</name>
<organism evidence="1">
    <name type="scientific">Siphoviridae sp. ctoyo6</name>
    <dbReference type="NCBI Taxonomy" id="2825674"/>
    <lineage>
        <taxon>Viruses</taxon>
        <taxon>Duplodnaviria</taxon>
        <taxon>Heunggongvirae</taxon>
        <taxon>Uroviricota</taxon>
        <taxon>Caudoviricetes</taxon>
    </lineage>
</organism>
<reference evidence="1" key="1">
    <citation type="journal article" date="2021" name="Proc. Natl. Acad. Sci. U.S.A.">
        <title>A Catalog of Tens of Thousands of Viruses from Human Metagenomes Reveals Hidden Associations with Chronic Diseases.</title>
        <authorList>
            <person name="Tisza M.J."/>
            <person name="Buck C.B."/>
        </authorList>
    </citation>
    <scope>NUCLEOTIDE SEQUENCE</scope>
    <source>
        <strain evidence="1">Ctoyo6</strain>
    </source>
</reference>
<protein>
    <submittedName>
        <fullName evidence="1">Uncharacterized protein</fullName>
    </submittedName>
</protein>